<dbReference type="RefSeq" id="XP_066069143.1">
    <property type="nucleotide sequence ID" value="XM_066213046.1"/>
</dbReference>
<protein>
    <recommendedName>
        <fullName evidence="4">WD repeat-containing protein JIP5</fullName>
    </recommendedName>
    <alternativeName>
        <fullName evidence="5">WD repeat-containing protein jip5</fullName>
    </alternativeName>
</protein>
<accession>A0AAJ8JTY9</accession>
<dbReference type="KEGG" id="cdep:91087863"/>
<dbReference type="InterPro" id="IPR015943">
    <property type="entry name" value="WD40/YVTN_repeat-like_dom_sf"/>
</dbReference>
<dbReference type="PANTHER" id="PTHR44019">
    <property type="entry name" value="WD REPEAT-CONTAINING PROTEIN 55"/>
    <property type="match status" value="1"/>
</dbReference>
<dbReference type="PANTHER" id="PTHR44019:SF20">
    <property type="entry name" value="WD REPEAT-CONTAINING PROTEIN 55"/>
    <property type="match status" value="1"/>
</dbReference>
<evidence type="ECO:0000256" key="4">
    <source>
        <dbReference type="ARBA" id="ARBA00039238"/>
    </source>
</evidence>
<reference evidence="8" key="1">
    <citation type="submission" date="2016-06" db="EMBL/GenBank/DDBJ databases">
        <authorList>
            <person name="Cuomo C."/>
            <person name="Litvintseva A."/>
            <person name="Heitman J."/>
            <person name="Chen Y."/>
            <person name="Sun S."/>
            <person name="Springer D."/>
            <person name="Dromer F."/>
            <person name="Young S."/>
            <person name="Zeng Q."/>
            <person name="Chapman S."/>
            <person name="Gujja S."/>
            <person name="Saif S."/>
            <person name="Birren B."/>
        </authorList>
    </citation>
    <scope>NUCLEOTIDE SEQUENCE</scope>
    <source>
        <strain evidence="8">CBS 7841</strain>
    </source>
</reference>
<dbReference type="SMART" id="SM00320">
    <property type="entry name" value="WD40"/>
    <property type="match status" value="4"/>
</dbReference>
<evidence type="ECO:0000313" key="9">
    <source>
        <dbReference type="Proteomes" id="UP000094043"/>
    </source>
</evidence>
<dbReference type="EMBL" id="CP143787">
    <property type="protein sequence ID" value="WVN88443.1"/>
    <property type="molecule type" value="Genomic_DNA"/>
</dbReference>
<evidence type="ECO:0000256" key="7">
    <source>
        <dbReference type="SAM" id="MobiDB-lite"/>
    </source>
</evidence>
<keyword evidence="3" id="KW-0677">Repeat</keyword>
<keyword evidence="2 6" id="KW-0853">WD repeat</keyword>
<reference evidence="8" key="3">
    <citation type="submission" date="2024-01" db="EMBL/GenBank/DDBJ databases">
        <authorList>
            <person name="Coelho M.A."/>
            <person name="David-Palma M."/>
            <person name="Shea T."/>
            <person name="Sun S."/>
            <person name="Cuomo C.A."/>
            <person name="Heitman J."/>
        </authorList>
    </citation>
    <scope>NUCLEOTIDE SEQUENCE</scope>
    <source>
        <strain evidence="8">CBS 7841</strain>
    </source>
</reference>
<dbReference type="Proteomes" id="UP000094043">
    <property type="component" value="Chromosome 4"/>
</dbReference>
<gene>
    <name evidence="8" type="ORF">L203_103653</name>
</gene>
<dbReference type="Pfam" id="PF24796">
    <property type="entry name" value="WDR55"/>
    <property type="match status" value="1"/>
</dbReference>
<reference evidence="8" key="2">
    <citation type="journal article" date="2022" name="Elife">
        <title>Obligate sexual reproduction of a homothallic fungus closely related to the Cryptococcus pathogenic species complex.</title>
        <authorList>
            <person name="Passer A.R."/>
            <person name="Clancey S.A."/>
            <person name="Shea T."/>
            <person name="David-Palma M."/>
            <person name="Averette A.F."/>
            <person name="Boekhout T."/>
            <person name="Porcel B.M."/>
            <person name="Nowrousian M."/>
            <person name="Cuomo C.A."/>
            <person name="Sun S."/>
            <person name="Heitman J."/>
            <person name="Coelho M.A."/>
        </authorList>
    </citation>
    <scope>NUCLEOTIDE SEQUENCE</scope>
    <source>
        <strain evidence="8">CBS 7841</strain>
    </source>
</reference>
<evidence type="ECO:0000313" key="8">
    <source>
        <dbReference type="EMBL" id="WVN88443.1"/>
    </source>
</evidence>
<dbReference type="PROSITE" id="PS50082">
    <property type="entry name" value="WD_REPEATS_2"/>
    <property type="match status" value="1"/>
</dbReference>
<organism evidence="8 9">
    <name type="scientific">Cryptococcus depauperatus CBS 7841</name>
    <dbReference type="NCBI Taxonomy" id="1295531"/>
    <lineage>
        <taxon>Eukaryota</taxon>
        <taxon>Fungi</taxon>
        <taxon>Dikarya</taxon>
        <taxon>Basidiomycota</taxon>
        <taxon>Agaricomycotina</taxon>
        <taxon>Tremellomycetes</taxon>
        <taxon>Tremellales</taxon>
        <taxon>Cryptococcaceae</taxon>
        <taxon>Cryptococcus</taxon>
    </lineage>
</organism>
<evidence type="ECO:0000256" key="6">
    <source>
        <dbReference type="PROSITE-ProRule" id="PRU00221"/>
    </source>
</evidence>
<feature type="compositionally biased region" description="Basic and acidic residues" evidence="7">
    <location>
        <begin position="228"/>
        <end position="240"/>
    </location>
</feature>
<dbReference type="InterPro" id="IPR001680">
    <property type="entry name" value="WD40_rpt"/>
</dbReference>
<comment type="similarity">
    <text evidence="1">Belongs to the WD repeat WDR55 family.</text>
</comment>
<dbReference type="SUPFAM" id="SSF50978">
    <property type="entry name" value="WD40 repeat-like"/>
    <property type="match status" value="1"/>
</dbReference>
<feature type="repeat" description="WD" evidence="6">
    <location>
        <begin position="1"/>
        <end position="28"/>
    </location>
</feature>
<keyword evidence="9" id="KW-1185">Reference proteome</keyword>
<evidence type="ECO:0000256" key="1">
    <source>
        <dbReference type="ARBA" id="ARBA00007625"/>
    </source>
</evidence>
<dbReference type="Gene3D" id="2.130.10.10">
    <property type="entry name" value="YVTN repeat-like/Quinoprotein amine dehydrogenase"/>
    <property type="match status" value="1"/>
</dbReference>
<proteinExistence type="inferred from homology"/>
<dbReference type="InterPro" id="IPR036322">
    <property type="entry name" value="WD40_repeat_dom_sf"/>
</dbReference>
<sequence length="250" mass="28048">MNPNHIASGDDEGVIKFWDPREEASIRTYSQHFDYITDFIYFEDKRQLVTTSGDGHLSVIDIRSNKAQPLSISDDQEDELLSIVPIKRGTKAIVGSGLGVLSIWDRKKGWGDCVDRIPGHPASVDAMVALTPDIVATGSEDGMIRVIQILPHKFLGVVATHGDFPIERIRLDRNAKWLGSISHEECLKLTDLEDLFEDSSDEDEEMTNDRVEKSDSDEEKSKKKKSKKDSGMKDMGRSQAEDSFDFFADL</sequence>
<dbReference type="InterPro" id="IPR050505">
    <property type="entry name" value="WDR55/POC1"/>
</dbReference>
<evidence type="ECO:0000256" key="5">
    <source>
        <dbReference type="ARBA" id="ARBA00039514"/>
    </source>
</evidence>
<evidence type="ECO:0000256" key="2">
    <source>
        <dbReference type="ARBA" id="ARBA00022574"/>
    </source>
</evidence>
<evidence type="ECO:0000256" key="3">
    <source>
        <dbReference type="ARBA" id="ARBA00022737"/>
    </source>
</evidence>
<feature type="region of interest" description="Disordered" evidence="7">
    <location>
        <begin position="198"/>
        <end position="250"/>
    </location>
</feature>
<name>A0AAJ8JTY9_9TREE</name>
<dbReference type="GeneID" id="91087863"/>
<dbReference type="AlphaFoldDB" id="A0AAJ8JTY9"/>